<reference evidence="3 4" key="1">
    <citation type="submission" date="2007-01" db="EMBL/GenBank/DDBJ databases">
        <authorList>
            <person name="Haygood M."/>
            <person name="Podell S."/>
            <person name="Anderson C."/>
            <person name="Hopkinson B."/>
            <person name="Roe K."/>
            <person name="Barbeau K."/>
            <person name="Gaasterland T."/>
            <person name="Ferriera S."/>
            <person name="Johnson J."/>
            <person name="Kravitz S."/>
            <person name="Beeson K."/>
            <person name="Sutton G."/>
            <person name="Rogers Y.-H."/>
            <person name="Friedman R."/>
            <person name="Frazier M."/>
            <person name="Venter J.C."/>
        </authorList>
    </citation>
    <scope>NUCLEOTIDE SEQUENCE [LARGE SCALE GENOMIC DNA]</scope>
    <source>
        <strain evidence="3 4">ATCC 23134</strain>
    </source>
</reference>
<dbReference type="Gene3D" id="1.10.260.40">
    <property type="entry name" value="lambda repressor-like DNA-binding domains"/>
    <property type="match status" value="1"/>
</dbReference>
<evidence type="ECO:0000259" key="2">
    <source>
        <dbReference type="Pfam" id="PF12844"/>
    </source>
</evidence>
<dbReference type="eggNOG" id="COG1476">
    <property type="taxonomic scope" value="Bacteria"/>
</dbReference>
<dbReference type="AlphaFoldDB" id="A1ZKT5"/>
<dbReference type="OrthoDB" id="839492at2"/>
<dbReference type="Proteomes" id="UP000004095">
    <property type="component" value="Unassembled WGS sequence"/>
</dbReference>
<dbReference type="GO" id="GO:0003677">
    <property type="term" value="F:DNA binding"/>
    <property type="evidence" value="ECO:0007669"/>
    <property type="project" value="InterPro"/>
</dbReference>
<dbReference type="RefSeq" id="WP_002697029.1">
    <property type="nucleotide sequence ID" value="NZ_AAWS01000013.1"/>
</dbReference>
<dbReference type="InterPro" id="IPR001387">
    <property type="entry name" value="Cro/C1-type_HTH"/>
</dbReference>
<feature type="coiled-coil region" evidence="1">
    <location>
        <begin position="91"/>
        <end position="139"/>
    </location>
</feature>
<dbReference type="InterPro" id="IPR010982">
    <property type="entry name" value="Lambda_DNA-bd_dom_sf"/>
</dbReference>
<accession>A1ZKT5</accession>
<gene>
    <name evidence="3" type="ORF">M23134_00056</name>
</gene>
<dbReference type="EMBL" id="AAWS01000013">
    <property type="protein sequence ID" value="EAY28902.1"/>
    <property type="molecule type" value="Genomic_DNA"/>
</dbReference>
<feature type="coiled-coil region" evidence="1">
    <location>
        <begin position="1"/>
        <end position="28"/>
    </location>
</feature>
<name>A1ZKT5_MICM2</name>
<protein>
    <recommendedName>
        <fullName evidence="2">HTH cro/C1-type domain-containing protein</fullName>
    </recommendedName>
</protein>
<dbReference type="CDD" id="cd00093">
    <property type="entry name" value="HTH_XRE"/>
    <property type="match status" value="1"/>
</dbReference>
<sequence length="140" mass="16097">MANQNDFAERLKNLIERLNMNKNSFSVKLEVSPTIIHNIIDGRGSKPSFEVLHKIVTTFKNVNAYWLLMGEGDMLIESNEKEKLVLSKSELDLKNEKIALYEELLKAKEETILSQKSENALLKKEIQRLEEQSNSSNSLF</sequence>
<comment type="caution">
    <text evidence="3">The sequence shown here is derived from an EMBL/GenBank/DDBJ whole genome shotgun (WGS) entry which is preliminary data.</text>
</comment>
<dbReference type="Pfam" id="PF12844">
    <property type="entry name" value="HTH_19"/>
    <property type="match status" value="1"/>
</dbReference>
<evidence type="ECO:0000313" key="3">
    <source>
        <dbReference type="EMBL" id="EAY28902.1"/>
    </source>
</evidence>
<keyword evidence="1" id="KW-0175">Coiled coil</keyword>
<proteinExistence type="predicted"/>
<feature type="domain" description="HTH cro/C1-type" evidence="2">
    <location>
        <begin position="9"/>
        <end position="72"/>
    </location>
</feature>
<evidence type="ECO:0000313" key="4">
    <source>
        <dbReference type="Proteomes" id="UP000004095"/>
    </source>
</evidence>
<dbReference type="SUPFAM" id="SSF47413">
    <property type="entry name" value="lambda repressor-like DNA-binding domains"/>
    <property type="match status" value="1"/>
</dbReference>
<evidence type="ECO:0000256" key="1">
    <source>
        <dbReference type="SAM" id="Coils"/>
    </source>
</evidence>
<keyword evidence="4" id="KW-1185">Reference proteome</keyword>
<organism evidence="3 4">
    <name type="scientific">Microscilla marina ATCC 23134</name>
    <dbReference type="NCBI Taxonomy" id="313606"/>
    <lineage>
        <taxon>Bacteria</taxon>
        <taxon>Pseudomonadati</taxon>
        <taxon>Bacteroidota</taxon>
        <taxon>Cytophagia</taxon>
        <taxon>Cytophagales</taxon>
        <taxon>Microscillaceae</taxon>
        <taxon>Microscilla</taxon>
    </lineage>
</organism>